<name>A0A4R6RCD9_9BURK</name>
<proteinExistence type="predicted"/>
<reference evidence="2 3" key="1">
    <citation type="submission" date="2019-03" db="EMBL/GenBank/DDBJ databases">
        <title>Genomic Encyclopedia of Type Strains, Phase IV (KMG-IV): sequencing the most valuable type-strain genomes for metagenomic binning, comparative biology and taxonomic classification.</title>
        <authorList>
            <person name="Goeker M."/>
        </authorList>
    </citation>
    <scope>NUCLEOTIDE SEQUENCE [LARGE SCALE GENOMIC DNA]</scope>
    <source>
        <strain evidence="2 3">DSM 11901</strain>
    </source>
</reference>
<protein>
    <submittedName>
        <fullName evidence="2">Putative membrane protein</fullName>
    </submittedName>
</protein>
<comment type="caution">
    <text evidence="2">The sequence shown here is derived from an EMBL/GenBank/DDBJ whole genome shotgun (WGS) entry which is preliminary data.</text>
</comment>
<keyword evidence="1" id="KW-1133">Transmembrane helix</keyword>
<dbReference type="Proteomes" id="UP000294593">
    <property type="component" value="Unassembled WGS sequence"/>
</dbReference>
<keyword evidence="1" id="KW-0472">Membrane</keyword>
<gene>
    <name evidence="2" type="ORF">EV672_104138</name>
</gene>
<dbReference type="RefSeq" id="WP_133608495.1">
    <property type="nucleotide sequence ID" value="NZ_SNXW01000004.1"/>
</dbReference>
<dbReference type="InterPro" id="IPR018643">
    <property type="entry name" value="DUF2069_membrane"/>
</dbReference>
<dbReference type="Pfam" id="PF09842">
    <property type="entry name" value="DUF2069"/>
    <property type="match status" value="1"/>
</dbReference>
<keyword evidence="1" id="KW-0812">Transmembrane</keyword>
<keyword evidence="3" id="KW-1185">Reference proteome</keyword>
<evidence type="ECO:0000313" key="2">
    <source>
        <dbReference type="EMBL" id="TDP83759.1"/>
    </source>
</evidence>
<dbReference type="EMBL" id="SNXW01000004">
    <property type="protein sequence ID" value="TDP83759.1"/>
    <property type="molecule type" value="Genomic_DNA"/>
</dbReference>
<accession>A0A4R6RCD9</accession>
<dbReference type="OrthoDB" id="9181360at2"/>
<feature type="transmembrane region" description="Helical" evidence="1">
    <location>
        <begin position="56"/>
        <end position="76"/>
    </location>
</feature>
<evidence type="ECO:0000313" key="3">
    <source>
        <dbReference type="Proteomes" id="UP000294593"/>
    </source>
</evidence>
<organism evidence="2 3">
    <name type="scientific">Aquabacterium commune</name>
    <dbReference type="NCBI Taxonomy" id="70586"/>
    <lineage>
        <taxon>Bacteria</taxon>
        <taxon>Pseudomonadati</taxon>
        <taxon>Pseudomonadota</taxon>
        <taxon>Betaproteobacteria</taxon>
        <taxon>Burkholderiales</taxon>
        <taxon>Aquabacterium</taxon>
    </lineage>
</organism>
<evidence type="ECO:0000256" key="1">
    <source>
        <dbReference type="SAM" id="Phobius"/>
    </source>
</evidence>
<dbReference type="AlphaFoldDB" id="A0A4R6RCD9"/>
<feature type="transmembrane region" description="Helical" evidence="1">
    <location>
        <begin position="31"/>
        <end position="50"/>
    </location>
</feature>
<sequence>MPLVPLDAPVHDPILGAHPPARLALIGRLRALNVALVVGLIVLGVLWELWLAPLPGGRGTLAIKVLPLAFAVTGMLKHRLYTYRWMSLLVWLYFTEGVVRVSGDAGMSQWLAGIEVALSTAQFVAGAVYVRLRLKVLPPKDKNQAKATA</sequence>